<dbReference type="Gene3D" id="3.30.9.10">
    <property type="entry name" value="D-Amino Acid Oxidase, subunit A, domain 2"/>
    <property type="match status" value="1"/>
</dbReference>
<dbReference type="InterPro" id="IPR036188">
    <property type="entry name" value="FAD/NAD-bd_sf"/>
</dbReference>
<evidence type="ECO:0008006" key="10">
    <source>
        <dbReference type="Google" id="ProtNLM"/>
    </source>
</evidence>
<feature type="domain" description="Phenol hydroxylase-like C-terminal dimerisation" evidence="7">
    <location>
        <begin position="418"/>
        <end position="635"/>
    </location>
</feature>
<evidence type="ECO:0000256" key="1">
    <source>
        <dbReference type="ARBA" id="ARBA00007801"/>
    </source>
</evidence>
<comment type="similarity">
    <text evidence="1">Belongs to the PheA/TfdB FAD monooxygenase family.</text>
</comment>
<proteinExistence type="inferred from homology"/>
<evidence type="ECO:0000256" key="4">
    <source>
        <dbReference type="ARBA" id="ARBA00023002"/>
    </source>
</evidence>
<evidence type="ECO:0000256" key="5">
    <source>
        <dbReference type="SAM" id="MobiDB-lite"/>
    </source>
</evidence>
<dbReference type="InterPro" id="IPR012941">
    <property type="entry name" value="Phe_hydrox_C_dim_dom"/>
</dbReference>
<feature type="domain" description="FAD-binding" evidence="6">
    <location>
        <begin position="9"/>
        <end position="382"/>
    </location>
</feature>
<keyword evidence="4" id="KW-0560">Oxidoreductase</keyword>
<protein>
    <recommendedName>
        <fullName evidence="10">FAD-binding domain-containing protein</fullName>
    </recommendedName>
</protein>
<evidence type="ECO:0000313" key="9">
    <source>
        <dbReference type="Proteomes" id="UP000053411"/>
    </source>
</evidence>
<dbReference type="Pfam" id="PF07976">
    <property type="entry name" value="Phe_hydrox_dim"/>
    <property type="match status" value="1"/>
</dbReference>
<dbReference type="SUPFAM" id="SSF51905">
    <property type="entry name" value="FAD/NAD(P)-binding domain"/>
    <property type="match status" value="1"/>
</dbReference>
<feature type="region of interest" description="Disordered" evidence="5">
    <location>
        <begin position="425"/>
        <end position="451"/>
    </location>
</feature>
<sequence>MEPKVTYSDLVIVGAGPAGLMAASWASRLGLNARILDDKPDRIQNGRADGLHVRTMEILDSFGMATRINEAAYHLREICSWNPDPEDENKLQRTQRILAKEEEYGRFCQQDVHQGFIEQNFLDFLEREGRVHVERDIKTTSLRLDEDSMVDHKAYPITLRVSRQAPASTGDIVDTNCKIPRLRKIKTKYLLGTDGGHSWTREQIGLEIAGGKTKAHFGVMDIIPITDFPDIRVSCSIHSAKTGSMMTVPRENRLVRFYIQLAETGSEGDDFDTAKVTLEMIAQKAAKILSPFHLRYEYCDWWSVYTVGQQCAPRFDRDNRVFLAGDAVHTHSPTMGAGMNVSMQDTYNLVWKLGQVIQGIAQPQILRTYNDERQSVATRLIELDQEMCKFYEKGPGSDAHHYNKFYAKFRTFLSGAGVEYGPNILIPRTHKEESSHSEPRNGFDRKSSSSLTSRQSLASNIIVGRRLPSHLVLNHAEANIVHVHSMLKSDGRWRLLVLPGNIAEETPMARLKGLCQYLDSASSFLRTYTPDNEKLDSVIEVLTIHAASRSKLELSDLPEILHPFDPKLGDDYWKCFVNNNAGEEGAFDDAYERWGVDKKQGCLVVVRPDQHVSFICGVEEIDQVARYFDQILVPQRGKRECNCGH</sequence>
<keyword evidence="3" id="KW-0274">FAD</keyword>
<dbReference type="PANTHER" id="PTHR43004">
    <property type="entry name" value="TRK SYSTEM POTASSIUM UPTAKE PROTEIN"/>
    <property type="match status" value="1"/>
</dbReference>
<dbReference type="AlphaFoldDB" id="A0A0D2KFK6"/>
<dbReference type="RefSeq" id="XP_016629576.1">
    <property type="nucleotide sequence ID" value="XM_016779466.1"/>
</dbReference>
<dbReference type="Proteomes" id="UP000053411">
    <property type="component" value="Unassembled WGS sequence"/>
</dbReference>
<evidence type="ECO:0000256" key="2">
    <source>
        <dbReference type="ARBA" id="ARBA00022630"/>
    </source>
</evidence>
<dbReference type="STRING" id="1442371.A0A0D2KFK6"/>
<dbReference type="SUPFAM" id="SSF52833">
    <property type="entry name" value="Thioredoxin-like"/>
    <property type="match status" value="1"/>
</dbReference>
<dbReference type="SUPFAM" id="SSF54373">
    <property type="entry name" value="FAD-linked reductases, C-terminal domain"/>
    <property type="match status" value="1"/>
</dbReference>
<keyword evidence="9" id="KW-1185">Reference proteome</keyword>
<feature type="compositionally biased region" description="Basic and acidic residues" evidence="5">
    <location>
        <begin position="429"/>
        <end position="447"/>
    </location>
</feature>
<dbReference type="InterPro" id="IPR002938">
    <property type="entry name" value="FAD-bd"/>
</dbReference>
<dbReference type="PRINTS" id="PR00420">
    <property type="entry name" value="RNGMNOXGNASE"/>
</dbReference>
<dbReference type="Gene3D" id="3.50.50.60">
    <property type="entry name" value="FAD/NAD(P)-binding domain"/>
    <property type="match status" value="1"/>
</dbReference>
<dbReference type="Gene3D" id="3.40.30.20">
    <property type="match status" value="1"/>
</dbReference>
<evidence type="ECO:0000259" key="7">
    <source>
        <dbReference type="Pfam" id="PF07976"/>
    </source>
</evidence>
<dbReference type="InterPro" id="IPR050641">
    <property type="entry name" value="RIFMO-like"/>
</dbReference>
<evidence type="ECO:0000256" key="3">
    <source>
        <dbReference type="ARBA" id="ARBA00022827"/>
    </source>
</evidence>
<reference evidence="8 9" key="1">
    <citation type="submission" date="2015-01" db="EMBL/GenBank/DDBJ databases">
        <title>The Genome Sequence of Fonsecaea multimorphosa CBS 102226.</title>
        <authorList>
            <consortium name="The Broad Institute Genomics Platform"/>
            <person name="Cuomo C."/>
            <person name="de Hoog S."/>
            <person name="Gorbushina A."/>
            <person name="Stielow B."/>
            <person name="Teixiera M."/>
            <person name="Abouelleil A."/>
            <person name="Chapman S.B."/>
            <person name="Priest M."/>
            <person name="Young S.K."/>
            <person name="Wortman J."/>
            <person name="Nusbaum C."/>
            <person name="Birren B."/>
        </authorList>
    </citation>
    <scope>NUCLEOTIDE SEQUENCE [LARGE SCALE GENOMIC DNA]</scope>
    <source>
        <strain evidence="8 9">CBS 102226</strain>
    </source>
</reference>
<dbReference type="GO" id="GO:0071949">
    <property type="term" value="F:FAD binding"/>
    <property type="evidence" value="ECO:0007669"/>
    <property type="project" value="InterPro"/>
</dbReference>
<dbReference type="GeneID" id="27714716"/>
<gene>
    <name evidence="8" type="ORF">Z520_08970</name>
</gene>
<dbReference type="InterPro" id="IPR038220">
    <property type="entry name" value="PHOX_C_sf"/>
</dbReference>
<evidence type="ECO:0000313" key="8">
    <source>
        <dbReference type="EMBL" id="KIX95453.1"/>
    </source>
</evidence>
<organism evidence="8 9">
    <name type="scientific">Fonsecaea multimorphosa CBS 102226</name>
    <dbReference type="NCBI Taxonomy" id="1442371"/>
    <lineage>
        <taxon>Eukaryota</taxon>
        <taxon>Fungi</taxon>
        <taxon>Dikarya</taxon>
        <taxon>Ascomycota</taxon>
        <taxon>Pezizomycotina</taxon>
        <taxon>Eurotiomycetes</taxon>
        <taxon>Chaetothyriomycetidae</taxon>
        <taxon>Chaetothyriales</taxon>
        <taxon>Herpotrichiellaceae</taxon>
        <taxon>Fonsecaea</taxon>
    </lineage>
</organism>
<dbReference type="Pfam" id="PF01494">
    <property type="entry name" value="FAD_binding_3"/>
    <property type="match status" value="1"/>
</dbReference>
<dbReference type="InterPro" id="IPR036249">
    <property type="entry name" value="Thioredoxin-like_sf"/>
</dbReference>
<dbReference type="VEuPathDB" id="FungiDB:Z520_08970"/>
<keyword evidence="2" id="KW-0285">Flavoprotein</keyword>
<dbReference type="PANTHER" id="PTHR43004:SF20">
    <property type="entry name" value="2-MONOOXYGENASE, PUTATIVE (AFU_ORTHOLOGUE AFUA_1G13660)-RELATED"/>
    <property type="match status" value="1"/>
</dbReference>
<dbReference type="GO" id="GO:0016709">
    <property type="term" value="F:oxidoreductase activity, acting on paired donors, with incorporation or reduction of molecular oxygen, NAD(P)H as one donor, and incorporation of one atom of oxygen"/>
    <property type="evidence" value="ECO:0007669"/>
    <property type="project" value="UniProtKB-ARBA"/>
</dbReference>
<dbReference type="CDD" id="cd02979">
    <property type="entry name" value="PHOX_C"/>
    <property type="match status" value="1"/>
</dbReference>
<name>A0A0D2KFK6_9EURO</name>
<accession>A0A0D2KFK6</accession>
<dbReference type="EMBL" id="KN848082">
    <property type="protein sequence ID" value="KIX95453.1"/>
    <property type="molecule type" value="Genomic_DNA"/>
</dbReference>
<evidence type="ECO:0000259" key="6">
    <source>
        <dbReference type="Pfam" id="PF01494"/>
    </source>
</evidence>
<dbReference type="OrthoDB" id="1716816at2759"/>